<dbReference type="EMBL" id="SMKW01000068">
    <property type="protein sequence ID" value="TDD40686.1"/>
    <property type="molecule type" value="Genomic_DNA"/>
</dbReference>
<feature type="transmembrane region" description="Helical" evidence="6">
    <location>
        <begin position="24"/>
        <end position="45"/>
    </location>
</feature>
<dbReference type="AlphaFoldDB" id="A0A4R4Y8K4"/>
<evidence type="ECO:0000259" key="7">
    <source>
        <dbReference type="Pfam" id="PF00892"/>
    </source>
</evidence>
<feature type="transmembrane region" description="Helical" evidence="6">
    <location>
        <begin position="193"/>
        <end position="215"/>
    </location>
</feature>
<name>A0A4R4Y8K4_9PSEU</name>
<evidence type="ECO:0000256" key="6">
    <source>
        <dbReference type="SAM" id="Phobius"/>
    </source>
</evidence>
<dbReference type="Proteomes" id="UP000294947">
    <property type="component" value="Unassembled WGS sequence"/>
</dbReference>
<dbReference type="GO" id="GO:0016020">
    <property type="term" value="C:membrane"/>
    <property type="evidence" value="ECO:0007669"/>
    <property type="project" value="UniProtKB-SubCell"/>
</dbReference>
<sequence>MIIGRIVQRRGGGRTGVAPPDRTVFLLFALYACWGSAIPAMKLMVDSVPPLGGAALIFLLGGVVLAVVARGRPRPTRVQVRHLAVAGVLLLVGGQGLATVALTAVTASLGAILAAAIPLWVVLLSGLIGTRVPVASRVRLVAGFGGIVVVVLTAPGSAIGGAPWAVAAFCVAPILWAAGSLLMANVAGTVDRVVASAVQLLAGGTVLLLVALSLGEFAPIRWSDVSWASAGAVVFLLVFDSLVGFMLYTRLLESAPASLVSTYAYVTPLVGAAIGATVFGESLWAGAFIGGALVLGAVALELRGR</sequence>
<feature type="transmembrane region" description="Helical" evidence="6">
    <location>
        <begin position="227"/>
        <end position="248"/>
    </location>
</feature>
<evidence type="ECO:0000313" key="9">
    <source>
        <dbReference type="Proteomes" id="UP000294947"/>
    </source>
</evidence>
<feature type="transmembrane region" description="Helical" evidence="6">
    <location>
        <begin position="260"/>
        <end position="278"/>
    </location>
</feature>
<dbReference type="SUPFAM" id="SSF103481">
    <property type="entry name" value="Multidrug resistance efflux transporter EmrE"/>
    <property type="match status" value="2"/>
</dbReference>
<evidence type="ECO:0000256" key="1">
    <source>
        <dbReference type="ARBA" id="ARBA00004141"/>
    </source>
</evidence>
<feature type="transmembrane region" description="Helical" evidence="6">
    <location>
        <begin position="164"/>
        <end position="186"/>
    </location>
</feature>
<keyword evidence="5 6" id="KW-0472">Membrane</keyword>
<feature type="transmembrane region" description="Helical" evidence="6">
    <location>
        <begin position="284"/>
        <end position="302"/>
    </location>
</feature>
<dbReference type="PANTHER" id="PTHR32322">
    <property type="entry name" value="INNER MEMBRANE TRANSPORTER"/>
    <property type="match status" value="1"/>
</dbReference>
<protein>
    <submittedName>
        <fullName evidence="8">EamA family transporter</fullName>
    </submittedName>
</protein>
<comment type="caution">
    <text evidence="8">The sequence shown here is derived from an EMBL/GenBank/DDBJ whole genome shotgun (WGS) entry which is preliminary data.</text>
</comment>
<evidence type="ECO:0000256" key="3">
    <source>
        <dbReference type="ARBA" id="ARBA00022692"/>
    </source>
</evidence>
<evidence type="ECO:0000256" key="2">
    <source>
        <dbReference type="ARBA" id="ARBA00007362"/>
    </source>
</evidence>
<feature type="domain" description="EamA" evidence="7">
    <location>
        <begin position="164"/>
        <end position="300"/>
    </location>
</feature>
<feature type="transmembrane region" description="Helical" evidence="6">
    <location>
        <begin position="108"/>
        <end position="128"/>
    </location>
</feature>
<gene>
    <name evidence="8" type="ORF">E1288_35055</name>
</gene>
<feature type="transmembrane region" description="Helical" evidence="6">
    <location>
        <begin position="51"/>
        <end position="71"/>
    </location>
</feature>
<dbReference type="PANTHER" id="PTHR32322:SF2">
    <property type="entry name" value="EAMA DOMAIN-CONTAINING PROTEIN"/>
    <property type="match status" value="1"/>
</dbReference>
<evidence type="ECO:0000313" key="8">
    <source>
        <dbReference type="EMBL" id="TDD40686.1"/>
    </source>
</evidence>
<evidence type="ECO:0000256" key="4">
    <source>
        <dbReference type="ARBA" id="ARBA00022989"/>
    </source>
</evidence>
<keyword evidence="4 6" id="KW-1133">Transmembrane helix</keyword>
<comment type="similarity">
    <text evidence="2">Belongs to the EamA transporter family.</text>
</comment>
<dbReference type="InterPro" id="IPR050638">
    <property type="entry name" value="AA-Vitamin_Transporters"/>
</dbReference>
<proteinExistence type="inferred from homology"/>
<organism evidence="8 9">
    <name type="scientific">Saccharopolyspora elongata</name>
    <dbReference type="NCBI Taxonomy" id="2530387"/>
    <lineage>
        <taxon>Bacteria</taxon>
        <taxon>Bacillati</taxon>
        <taxon>Actinomycetota</taxon>
        <taxon>Actinomycetes</taxon>
        <taxon>Pseudonocardiales</taxon>
        <taxon>Pseudonocardiaceae</taxon>
        <taxon>Saccharopolyspora</taxon>
    </lineage>
</organism>
<dbReference type="InterPro" id="IPR000620">
    <property type="entry name" value="EamA_dom"/>
</dbReference>
<feature type="transmembrane region" description="Helical" evidence="6">
    <location>
        <begin position="83"/>
        <end position="102"/>
    </location>
</feature>
<evidence type="ECO:0000256" key="5">
    <source>
        <dbReference type="ARBA" id="ARBA00023136"/>
    </source>
</evidence>
<dbReference type="Pfam" id="PF00892">
    <property type="entry name" value="EamA"/>
    <property type="match status" value="2"/>
</dbReference>
<comment type="subcellular location">
    <subcellularLocation>
        <location evidence="1">Membrane</location>
        <topology evidence="1">Multi-pass membrane protein</topology>
    </subcellularLocation>
</comment>
<keyword evidence="3 6" id="KW-0812">Transmembrane</keyword>
<accession>A0A4R4Y8K4</accession>
<dbReference type="PROSITE" id="PS51257">
    <property type="entry name" value="PROKAR_LIPOPROTEIN"/>
    <property type="match status" value="1"/>
</dbReference>
<dbReference type="RefSeq" id="WP_132492994.1">
    <property type="nucleotide sequence ID" value="NZ_SMKW01000068.1"/>
</dbReference>
<dbReference type="OrthoDB" id="9812547at2"/>
<dbReference type="InterPro" id="IPR037185">
    <property type="entry name" value="EmrE-like"/>
</dbReference>
<reference evidence="8 9" key="1">
    <citation type="submission" date="2019-03" db="EMBL/GenBank/DDBJ databases">
        <title>Draft genome sequences of novel Actinobacteria.</title>
        <authorList>
            <person name="Sahin N."/>
            <person name="Ay H."/>
            <person name="Saygin H."/>
        </authorList>
    </citation>
    <scope>NUCLEOTIDE SEQUENCE [LARGE SCALE GENOMIC DNA]</scope>
    <source>
        <strain evidence="8 9">7K502</strain>
    </source>
</reference>
<feature type="domain" description="EamA" evidence="7">
    <location>
        <begin position="23"/>
        <end position="151"/>
    </location>
</feature>
<keyword evidence="9" id="KW-1185">Reference proteome</keyword>
<feature type="transmembrane region" description="Helical" evidence="6">
    <location>
        <begin position="140"/>
        <end position="158"/>
    </location>
</feature>